<feature type="domain" description="Zeta toxin" evidence="3">
    <location>
        <begin position="3"/>
        <end position="144"/>
    </location>
</feature>
<dbReference type="EMBL" id="CP036276">
    <property type="protein sequence ID" value="QDU43736.1"/>
    <property type="molecule type" value="Genomic_DNA"/>
</dbReference>
<sequence>MTSAPNVIVVAGPNGAGKSTAAPALLRDYMEVTEFVNADVIAQGLSAFHSEGVAIEAGRVMLRRLDELTRERRDFAFETTLASRSLKRRLMQLSRDGYRIHLIFLWLPTPEMAIARVLSRVQQGGHDIPEETIRRRYFSGLNNFMNLYLPIVDSWTMLDNTLLNKPALIAFQNPHGPTVIKNETVWNYLVERFQS</sequence>
<evidence type="ECO:0000313" key="5">
    <source>
        <dbReference type="Proteomes" id="UP000319383"/>
    </source>
</evidence>
<protein>
    <submittedName>
        <fullName evidence="4">Zeta toxin</fullName>
    </submittedName>
</protein>
<gene>
    <name evidence="4" type="ORF">Mal52_22120</name>
</gene>
<dbReference type="RefSeq" id="WP_145376003.1">
    <property type="nucleotide sequence ID" value="NZ_CP036276.1"/>
</dbReference>
<dbReference type="Gene3D" id="3.40.50.300">
    <property type="entry name" value="P-loop containing nucleotide triphosphate hydrolases"/>
    <property type="match status" value="1"/>
</dbReference>
<evidence type="ECO:0000259" key="3">
    <source>
        <dbReference type="Pfam" id="PF06414"/>
    </source>
</evidence>
<reference evidence="4 5" key="1">
    <citation type="submission" date="2019-02" db="EMBL/GenBank/DDBJ databases">
        <title>Deep-cultivation of Planctomycetes and their phenomic and genomic characterization uncovers novel biology.</title>
        <authorList>
            <person name="Wiegand S."/>
            <person name="Jogler M."/>
            <person name="Boedeker C."/>
            <person name="Pinto D."/>
            <person name="Vollmers J."/>
            <person name="Rivas-Marin E."/>
            <person name="Kohn T."/>
            <person name="Peeters S.H."/>
            <person name="Heuer A."/>
            <person name="Rast P."/>
            <person name="Oberbeckmann S."/>
            <person name="Bunk B."/>
            <person name="Jeske O."/>
            <person name="Meyerdierks A."/>
            <person name="Storesund J.E."/>
            <person name="Kallscheuer N."/>
            <person name="Luecker S."/>
            <person name="Lage O.M."/>
            <person name="Pohl T."/>
            <person name="Merkel B.J."/>
            <person name="Hornburger P."/>
            <person name="Mueller R.-W."/>
            <person name="Bruemmer F."/>
            <person name="Labrenz M."/>
            <person name="Spormann A.M."/>
            <person name="Op den Camp H."/>
            <person name="Overmann J."/>
            <person name="Amann R."/>
            <person name="Jetten M.S.M."/>
            <person name="Mascher T."/>
            <person name="Medema M.H."/>
            <person name="Devos D.P."/>
            <person name="Kaster A.-K."/>
            <person name="Ovreas L."/>
            <person name="Rohde M."/>
            <person name="Galperin M.Y."/>
            <person name="Jogler C."/>
        </authorList>
    </citation>
    <scope>NUCLEOTIDE SEQUENCE [LARGE SCALE GENOMIC DNA]</scope>
    <source>
        <strain evidence="4 5">Mal52</strain>
    </source>
</reference>
<dbReference type="InterPro" id="IPR010488">
    <property type="entry name" value="Zeta_toxin_domain"/>
</dbReference>
<dbReference type="InterPro" id="IPR027417">
    <property type="entry name" value="P-loop_NTPase"/>
</dbReference>
<accession>A0A517ZMN0</accession>
<dbReference type="Proteomes" id="UP000319383">
    <property type="component" value="Chromosome"/>
</dbReference>
<organism evidence="4 5">
    <name type="scientific">Symmachiella dynata</name>
    <dbReference type="NCBI Taxonomy" id="2527995"/>
    <lineage>
        <taxon>Bacteria</taxon>
        <taxon>Pseudomonadati</taxon>
        <taxon>Planctomycetota</taxon>
        <taxon>Planctomycetia</taxon>
        <taxon>Planctomycetales</taxon>
        <taxon>Planctomycetaceae</taxon>
        <taxon>Symmachiella</taxon>
    </lineage>
</organism>
<name>A0A517ZMN0_9PLAN</name>
<keyword evidence="1" id="KW-0547">Nucleotide-binding</keyword>
<keyword evidence="5" id="KW-1185">Reference proteome</keyword>
<dbReference type="Pfam" id="PF06414">
    <property type="entry name" value="Zeta_toxin"/>
    <property type="match status" value="1"/>
</dbReference>
<dbReference type="KEGG" id="sdyn:Mal52_22120"/>
<proteinExistence type="predicted"/>
<dbReference type="PANTHER" id="PTHR39206:SF1">
    <property type="entry name" value="SLL8004 PROTEIN"/>
    <property type="match status" value="1"/>
</dbReference>
<keyword evidence="2" id="KW-0067">ATP-binding</keyword>
<evidence type="ECO:0000256" key="2">
    <source>
        <dbReference type="ARBA" id="ARBA00022840"/>
    </source>
</evidence>
<dbReference type="AlphaFoldDB" id="A0A517ZMN0"/>
<dbReference type="GO" id="GO:0016301">
    <property type="term" value="F:kinase activity"/>
    <property type="evidence" value="ECO:0007669"/>
    <property type="project" value="InterPro"/>
</dbReference>
<evidence type="ECO:0000313" key="4">
    <source>
        <dbReference type="EMBL" id="QDU43736.1"/>
    </source>
</evidence>
<dbReference type="SUPFAM" id="SSF52540">
    <property type="entry name" value="P-loop containing nucleoside triphosphate hydrolases"/>
    <property type="match status" value="1"/>
</dbReference>
<dbReference type="PANTHER" id="PTHR39206">
    <property type="entry name" value="SLL8004 PROTEIN"/>
    <property type="match status" value="1"/>
</dbReference>
<evidence type="ECO:0000256" key="1">
    <source>
        <dbReference type="ARBA" id="ARBA00022741"/>
    </source>
</evidence>
<dbReference type="GO" id="GO:0005524">
    <property type="term" value="F:ATP binding"/>
    <property type="evidence" value="ECO:0007669"/>
    <property type="project" value="UniProtKB-KW"/>
</dbReference>